<dbReference type="SUPFAM" id="SSF55144">
    <property type="entry name" value="LigT-like"/>
    <property type="match status" value="1"/>
</dbReference>
<protein>
    <recommendedName>
        <fullName evidence="2">RNA 2',3'-cyclic phosphodiesterase</fullName>
        <shortName evidence="2">RNA 2',3'-CPDase</shortName>
        <ecNumber evidence="2">3.1.4.58</ecNumber>
    </recommendedName>
</protein>
<dbReference type="GO" id="GO:0008664">
    <property type="term" value="F:RNA 2',3'-cyclic 3'-phosphodiesterase activity"/>
    <property type="evidence" value="ECO:0007669"/>
    <property type="project" value="UniProtKB-EC"/>
</dbReference>
<proteinExistence type="inferred from homology"/>
<dbReference type="GO" id="GO:0016874">
    <property type="term" value="F:ligase activity"/>
    <property type="evidence" value="ECO:0007669"/>
    <property type="project" value="UniProtKB-KW"/>
</dbReference>
<dbReference type="NCBIfam" id="TIGR02258">
    <property type="entry name" value="2_5_ligase"/>
    <property type="match status" value="1"/>
</dbReference>
<gene>
    <name evidence="4" type="ORF">BCF55_0585</name>
</gene>
<dbReference type="EC" id="3.1.4.58" evidence="2"/>
<dbReference type="AlphaFoldDB" id="A0A497XMZ2"/>
<dbReference type="InterPro" id="IPR014051">
    <property type="entry name" value="Phosphoesterase_HXTX"/>
</dbReference>
<keyword evidence="4" id="KW-0436">Ligase</keyword>
<evidence type="ECO:0000313" key="5">
    <source>
        <dbReference type="Proteomes" id="UP000267841"/>
    </source>
</evidence>
<dbReference type="InterPro" id="IPR004175">
    <property type="entry name" value="RNA_CPDase"/>
</dbReference>
<feature type="active site" description="Proton donor" evidence="2">
    <location>
        <position position="39"/>
    </location>
</feature>
<feature type="short sequence motif" description="HXTX 2" evidence="2">
    <location>
        <begin position="126"/>
        <end position="129"/>
    </location>
</feature>
<keyword evidence="1 2" id="KW-0378">Hydrolase</keyword>
<comment type="function">
    <text evidence="2">Hydrolyzes RNA 2',3'-cyclic phosphodiester to an RNA 2'-phosphomonoester.</text>
</comment>
<feature type="domain" description="Phosphoesterase HXTX" evidence="3">
    <location>
        <begin position="12"/>
        <end position="90"/>
    </location>
</feature>
<evidence type="ECO:0000259" key="3">
    <source>
        <dbReference type="Pfam" id="PF02834"/>
    </source>
</evidence>
<dbReference type="GO" id="GO:0004113">
    <property type="term" value="F:2',3'-cyclic-nucleotide 3'-phosphodiesterase activity"/>
    <property type="evidence" value="ECO:0007669"/>
    <property type="project" value="InterPro"/>
</dbReference>
<dbReference type="OrthoDB" id="9789350at2"/>
<dbReference type="Gene3D" id="3.90.1140.10">
    <property type="entry name" value="Cyclic phosphodiesterase"/>
    <property type="match status" value="1"/>
</dbReference>
<name>A0A497XMZ2_9AQUI</name>
<comment type="caution">
    <text evidence="4">The sequence shown here is derived from an EMBL/GenBank/DDBJ whole genome shotgun (WGS) entry which is preliminary data.</text>
</comment>
<dbReference type="Proteomes" id="UP000267841">
    <property type="component" value="Unassembled WGS sequence"/>
</dbReference>
<accession>A0A497XMZ2</accession>
<comment type="catalytic activity">
    <reaction evidence="2">
        <text>a 3'-end 2',3'-cyclophospho-ribonucleotide-RNA + H2O = a 3'-end 2'-phospho-ribonucleotide-RNA + H(+)</text>
        <dbReference type="Rhea" id="RHEA:11828"/>
        <dbReference type="Rhea" id="RHEA-COMP:10464"/>
        <dbReference type="Rhea" id="RHEA-COMP:17353"/>
        <dbReference type="ChEBI" id="CHEBI:15377"/>
        <dbReference type="ChEBI" id="CHEBI:15378"/>
        <dbReference type="ChEBI" id="CHEBI:83064"/>
        <dbReference type="ChEBI" id="CHEBI:173113"/>
        <dbReference type="EC" id="3.1.4.58"/>
    </reaction>
</comment>
<keyword evidence="5" id="KW-1185">Reference proteome</keyword>
<sequence>MRAFVGFFTTKGIYEHVEKLREETKGYVKGKWVEPQNLHMTFQFLGDISQEQAVSVLKNLQSLAEKYSPFKVQYRSLGVFPDRKRPRILWIGVSRGENKLKRLANEVAQLNKRAGIRVDAKPFHPHVTVCRIKEADKRKLGSLMNRYKNFNFGEESVDRIALISSSLSSIGPIYTVVEEFYFRREES</sequence>
<dbReference type="RefSeq" id="WP_121009744.1">
    <property type="nucleotide sequence ID" value="NZ_RCCJ01000001.1"/>
</dbReference>
<evidence type="ECO:0000256" key="2">
    <source>
        <dbReference type="HAMAP-Rule" id="MF_01940"/>
    </source>
</evidence>
<organism evidence="4 5">
    <name type="scientific">Hydrogenivirga caldilitoris</name>
    <dbReference type="NCBI Taxonomy" id="246264"/>
    <lineage>
        <taxon>Bacteria</taxon>
        <taxon>Pseudomonadati</taxon>
        <taxon>Aquificota</taxon>
        <taxon>Aquificia</taxon>
        <taxon>Aquificales</taxon>
        <taxon>Aquificaceae</taxon>
        <taxon>Hydrogenivirga</taxon>
    </lineage>
</organism>
<feature type="active site" description="Proton acceptor" evidence="2">
    <location>
        <position position="126"/>
    </location>
</feature>
<dbReference type="EMBL" id="RCCJ01000001">
    <property type="protein sequence ID" value="RLJ70317.1"/>
    <property type="molecule type" value="Genomic_DNA"/>
</dbReference>
<evidence type="ECO:0000256" key="1">
    <source>
        <dbReference type="ARBA" id="ARBA00022801"/>
    </source>
</evidence>
<evidence type="ECO:0000313" key="4">
    <source>
        <dbReference type="EMBL" id="RLJ70317.1"/>
    </source>
</evidence>
<feature type="domain" description="Phosphoesterase HXTX" evidence="3">
    <location>
        <begin position="97"/>
        <end position="174"/>
    </location>
</feature>
<dbReference type="PANTHER" id="PTHR35561">
    <property type="entry name" value="RNA 2',3'-CYCLIC PHOSPHODIESTERASE"/>
    <property type="match status" value="1"/>
</dbReference>
<feature type="short sequence motif" description="HXTX 1" evidence="2">
    <location>
        <begin position="39"/>
        <end position="42"/>
    </location>
</feature>
<comment type="similarity">
    <text evidence="2">Belongs to the 2H phosphoesterase superfamily. ThpR family.</text>
</comment>
<dbReference type="PANTHER" id="PTHR35561:SF1">
    <property type="entry name" value="RNA 2',3'-CYCLIC PHOSPHODIESTERASE"/>
    <property type="match status" value="1"/>
</dbReference>
<dbReference type="InterPro" id="IPR009097">
    <property type="entry name" value="Cyclic_Pdiesterase"/>
</dbReference>
<dbReference type="HAMAP" id="MF_01940">
    <property type="entry name" value="RNA_CPDase"/>
    <property type="match status" value="1"/>
</dbReference>
<reference evidence="4 5" key="1">
    <citation type="submission" date="2018-10" db="EMBL/GenBank/DDBJ databases">
        <title>Genomic Encyclopedia of Archaeal and Bacterial Type Strains, Phase II (KMG-II): from individual species to whole genera.</title>
        <authorList>
            <person name="Goeker M."/>
        </authorList>
    </citation>
    <scope>NUCLEOTIDE SEQUENCE [LARGE SCALE GENOMIC DNA]</scope>
    <source>
        <strain evidence="4 5">DSM 16510</strain>
    </source>
</reference>
<dbReference type="Pfam" id="PF02834">
    <property type="entry name" value="LigT_PEase"/>
    <property type="match status" value="2"/>
</dbReference>